<evidence type="ECO:0000256" key="5">
    <source>
        <dbReference type="ARBA" id="ARBA00022989"/>
    </source>
</evidence>
<accession>A0A813DXG2</accession>
<feature type="transmembrane region" description="Helical" evidence="7">
    <location>
        <begin position="154"/>
        <end position="175"/>
    </location>
</feature>
<protein>
    <recommendedName>
        <fullName evidence="8">Glycosyltransferase 2-like domain-containing protein</fullName>
    </recommendedName>
</protein>
<dbReference type="SUPFAM" id="SSF53448">
    <property type="entry name" value="Nucleotide-diphospho-sugar transferases"/>
    <property type="match status" value="1"/>
</dbReference>
<keyword evidence="2" id="KW-0328">Glycosyltransferase</keyword>
<dbReference type="InterPro" id="IPR001173">
    <property type="entry name" value="Glyco_trans_2-like"/>
</dbReference>
<dbReference type="AlphaFoldDB" id="A0A813DXG2"/>
<dbReference type="InterPro" id="IPR050321">
    <property type="entry name" value="Glycosyltr_2/OpgH_subfam"/>
</dbReference>
<name>A0A813DXG2_POLGL</name>
<evidence type="ECO:0000256" key="7">
    <source>
        <dbReference type="SAM" id="Phobius"/>
    </source>
</evidence>
<evidence type="ECO:0000259" key="8">
    <source>
        <dbReference type="Pfam" id="PF13632"/>
    </source>
</evidence>
<dbReference type="GO" id="GO:0016020">
    <property type="term" value="C:membrane"/>
    <property type="evidence" value="ECO:0007669"/>
    <property type="project" value="UniProtKB-SubCell"/>
</dbReference>
<comment type="caution">
    <text evidence="9">The sequence shown here is derived from an EMBL/GenBank/DDBJ whole genome shotgun (WGS) entry which is preliminary data.</text>
</comment>
<dbReference type="OrthoDB" id="72851at2759"/>
<dbReference type="Proteomes" id="UP000654075">
    <property type="component" value="Unassembled WGS sequence"/>
</dbReference>
<evidence type="ECO:0000256" key="4">
    <source>
        <dbReference type="ARBA" id="ARBA00022692"/>
    </source>
</evidence>
<keyword evidence="4 7" id="KW-0812">Transmembrane</keyword>
<dbReference type="Pfam" id="PF13632">
    <property type="entry name" value="Glyco_trans_2_3"/>
    <property type="match status" value="1"/>
</dbReference>
<dbReference type="PANTHER" id="PTHR43867:SF2">
    <property type="entry name" value="CELLULOSE SYNTHASE CATALYTIC SUBUNIT A [UDP-FORMING]"/>
    <property type="match status" value="1"/>
</dbReference>
<proteinExistence type="predicted"/>
<keyword evidence="10" id="KW-1185">Reference proteome</keyword>
<feature type="transmembrane region" description="Helical" evidence="7">
    <location>
        <begin position="35"/>
        <end position="62"/>
    </location>
</feature>
<feature type="domain" description="Glycosyltransferase 2-like" evidence="8">
    <location>
        <begin position="8"/>
        <end position="165"/>
    </location>
</feature>
<dbReference type="EMBL" id="CAJNNV010006891">
    <property type="protein sequence ID" value="CAE8594219.1"/>
    <property type="molecule type" value="Genomic_DNA"/>
</dbReference>
<keyword evidence="5 7" id="KW-1133">Transmembrane helix</keyword>
<evidence type="ECO:0000256" key="2">
    <source>
        <dbReference type="ARBA" id="ARBA00022676"/>
    </source>
</evidence>
<dbReference type="InterPro" id="IPR029044">
    <property type="entry name" value="Nucleotide-diphossugar_trans"/>
</dbReference>
<keyword evidence="6 7" id="KW-0472">Membrane</keyword>
<dbReference type="GO" id="GO:0016757">
    <property type="term" value="F:glycosyltransferase activity"/>
    <property type="evidence" value="ECO:0007669"/>
    <property type="project" value="UniProtKB-KW"/>
</dbReference>
<organism evidence="9 10">
    <name type="scientific">Polarella glacialis</name>
    <name type="common">Dinoflagellate</name>
    <dbReference type="NCBI Taxonomy" id="89957"/>
    <lineage>
        <taxon>Eukaryota</taxon>
        <taxon>Sar</taxon>
        <taxon>Alveolata</taxon>
        <taxon>Dinophyceae</taxon>
        <taxon>Suessiales</taxon>
        <taxon>Suessiaceae</taxon>
        <taxon>Polarella</taxon>
    </lineage>
</organism>
<sequence length="245" mass="27120">MVNQLISESADCIQGSTYIRREGLNFMGMLIDADFFYTIFLILPALSAVASTGLFCGSNAVWRTSFLHTQPFHTTVQTEDIEFSIRALFRNAKINFSPQSRSGELAPASFGSFYKQRLRWCMGWDQVTLMHTKAISGMQELSFALRFGMHWMLIGRWVSLFFMLVNAAMAPLLLIDKGFFPRLMIGNVGDWVATERASGGAGGGPLQKLVGPFAFLAPRRSGQAGEPVGAPCRVWCPLFAPNSPM</sequence>
<dbReference type="Gene3D" id="3.90.550.10">
    <property type="entry name" value="Spore Coat Polysaccharide Biosynthesis Protein SpsA, Chain A"/>
    <property type="match status" value="1"/>
</dbReference>
<dbReference type="PANTHER" id="PTHR43867">
    <property type="entry name" value="CELLULOSE SYNTHASE CATALYTIC SUBUNIT A [UDP-FORMING]"/>
    <property type="match status" value="1"/>
</dbReference>
<reference evidence="9" key="1">
    <citation type="submission" date="2021-02" db="EMBL/GenBank/DDBJ databases">
        <authorList>
            <person name="Dougan E. K."/>
            <person name="Rhodes N."/>
            <person name="Thang M."/>
            <person name="Chan C."/>
        </authorList>
    </citation>
    <scope>NUCLEOTIDE SEQUENCE</scope>
</reference>
<evidence type="ECO:0000256" key="3">
    <source>
        <dbReference type="ARBA" id="ARBA00022679"/>
    </source>
</evidence>
<gene>
    <name evidence="9" type="ORF">PGLA1383_LOCUS12788</name>
</gene>
<keyword evidence="3" id="KW-0808">Transferase</keyword>
<evidence type="ECO:0000256" key="6">
    <source>
        <dbReference type="ARBA" id="ARBA00023136"/>
    </source>
</evidence>
<evidence type="ECO:0000313" key="9">
    <source>
        <dbReference type="EMBL" id="CAE8594219.1"/>
    </source>
</evidence>
<evidence type="ECO:0000256" key="1">
    <source>
        <dbReference type="ARBA" id="ARBA00004141"/>
    </source>
</evidence>
<evidence type="ECO:0000313" key="10">
    <source>
        <dbReference type="Proteomes" id="UP000654075"/>
    </source>
</evidence>
<comment type="subcellular location">
    <subcellularLocation>
        <location evidence="1">Membrane</location>
        <topology evidence="1">Multi-pass membrane protein</topology>
    </subcellularLocation>
</comment>